<dbReference type="EMBL" id="CDQK01000005">
    <property type="protein sequence ID" value="CEP23961.1"/>
    <property type="molecule type" value="Genomic_DNA"/>
</dbReference>
<dbReference type="AlphaFoldDB" id="A0A0H5C755"/>
<comment type="similarity">
    <text evidence="1">Belongs to the STK19 family.</text>
</comment>
<evidence type="ECO:0000256" key="1">
    <source>
        <dbReference type="ARBA" id="ARBA00093458"/>
    </source>
</evidence>
<gene>
    <name evidence="2" type="ORF">BN1211_4666</name>
</gene>
<dbReference type="GO" id="GO:0046579">
    <property type="term" value="P:positive regulation of Ras protein signal transduction"/>
    <property type="evidence" value="ECO:0007669"/>
    <property type="project" value="TreeGrafter"/>
</dbReference>
<dbReference type="InterPro" id="IPR018865">
    <property type="entry name" value="STK19-like"/>
</dbReference>
<name>A0A0H5C755_CYBJN</name>
<accession>A0A0H5C755</accession>
<dbReference type="Proteomes" id="UP000038830">
    <property type="component" value="Unassembled WGS sequence"/>
</dbReference>
<proteinExistence type="inferred from homology"/>
<evidence type="ECO:0000313" key="2">
    <source>
        <dbReference type="EMBL" id="CEP23961.1"/>
    </source>
</evidence>
<dbReference type="PANTHER" id="PTHR15243">
    <property type="entry name" value="SERINE/THREONINE-PROTEIN KINASE 19"/>
    <property type="match status" value="1"/>
</dbReference>
<dbReference type="Pfam" id="PF10494">
    <property type="entry name" value="Stk19"/>
    <property type="match status" value="1"/>
</dbReference>
<evidence type="ECO:0000313" key="3">
    <source>
        <dbReference type="Proteomes" id="UP000038830"/>
    </source>
</evidence>
<protein>
    <submittedName>
        <fullName evidence="2">Uncharacterized protein</fullName>
    </submittedName>
</protein>
<sequence length="277" mass="32035">MRVTKPSPGRRRAAKEVPRLVVGESLGVGIESVFSGDVLEAMNHILKYMWTAYPPQLKPEFKEHIEKYRSVVPRAVSKFQLYSLFIDRQSRVDYELDRLLRANSLKRLVASDDEFFIKTEDYVDCVNDALVEAHSCAATVSLLERFREWIQRSNESVSISKQAMDFTPDEMVELTTMEFFSIIPRECDKLNLSVPKLGLVITLQQLSTTFVLRSLNACKWREMRVLDLNNKWNKNKSRFNKLKGLSLRWCLHNLVGRGTVEVFRTATSDDRAIRIVL</sequence>
<dbReference type="PANTHER" id="PTHR15243:SF0">
    <property type="entry name" value="SERINE_THREONINE-PROTEIN KINASE 19"/>
    <property type="match status" value="1"/>
</dbReference>
<reference evidence="3" key="1">
    <citation type="journal article" date="2015" name="J. Biotechnol.">
        <title>The structure of the Cyberlindnera jadinii genome and its relation to Candida utilis analyzed by the occurrence of single nucleotide polymorphisms.</title>
        <authorList>
            <person name="Rupp O."/>
            <person name="Brinkrolf K."/>
            <person name="Buerth C."/>
            <person name="Kunigo M."/>
            <person name="Schneider J."/>
            <person name="Jaenicke S."/>
            <person name="Goesmann A."/>
            <person name="Puehler A."/>
            <person name="Jaeger K.-E."/>
            <person name="Ernst J.F."/>
        </authorList>
    </citation>
    <scope>NUCLEOTIDE SEQUENCE [LARGE SCALE GENOMIC DNA]</scope>
    <source>
        <strain evidence="3">ATCC 18201 / CBS 1600 / BCRC 20928 / JCM 3617 / NBRC 0987 / NRRL Y-1542</strain>
    </source>
</reference>
<organism evidence="2 3">
    <name type="scientific">Cyberlindnera jadinii (strain ATCC 18201 / CBS 1600 / BCRC 20928 / JCM 3617 / NBRC 0987 / NRRL Y-1542)</name>
    <name type="common">Torula yeast</name>
    <name type="synonym">Candida utilis</name>
    <dbReference type="NCBI Taxonomy" id="983966"/>
    <lineage>
        <taxon>Eukaryota</taxon>
        <taxon>Fungi</taxon>
        <taxon>Dikarya</taxon>
        <taxon>Ascomycota</taxon>
        <taxon>Saccharomycotina</taxon>
        <taxon>Saccharomycetes</taxon>
        <taxon>Phaffomycetales</taxon>
        <taxon>Phaffomycetaceae</taxon>
        <taxon>Cyberlindnera</taxon>
    </lineage>
</organism>